<dbReference type="PANTHER" id="PTHR13710">
    <property type="entry name" value="DNA HELICASE RECQ FAMILY MEMBER"/>
    <property type="match status" value="1"/>
</dbReference>
<keyword evidence="2" id="KW-0238">DNA-binding</keyword>
<evidence type="ECO:0000256" key="1">
    <source>
        <dbReference type="ARBA" id="ARBA00005446"/>
    </source>
</evidence>
<evidence type="ECO:0000256" key="4">
    <source>
        <dbReference type="ARBA" id="ARBA00023242"/>
    </source>
</evidence>
<keyword evidence="4" id="KW-0539">Nucleus</keyword>
<keyword evidence="10" id="KW-1185">Reference proteome</keyword>
<organism evidence="9 10">
    <name type="scientific">Exaiptasia diaphana</name>
    <name type="common">Tropical sea anemone</name>
    <name type="synonym">Aiptasia pulchella</name>
    <dbReference type="NCBI Taxonomy" id="2652724"/>
    <lineage>
        <taxon>Eukaryota</taxon>
        <taxon>Metazoa</taxon>
        <taxon>Cnidaria</taxon>
        <taxon>Anthozoa</taxon>
        <taxon>Hexacorallia</taxon>
        <taxon>Actiniaria</taxon>
        <taxon>Aiptasiidae</taxon>
        <taxon>Exaiptasia</taxon>
    </lineage>
</organism>
<dbReference type="EnsemblMetazoa" id="XM_021052729.1">
    <property type="protein sequence ID" value="XP_020908388.1"/>
    <property type="gene ID" value="LOC110246381"/>
</dbReference>
<evidence type="ECO:0000256" key="5">
    <source>
        <dbReference type="ARBA" id="ARBA00034617"/>
    </source>
</evidence>
<dbReference type="PANTHER" id="PTHR13710:SF153">
    <property type="entry name" value="RECQ-LIKE DNA HELICASE BLM"/>
    <property type="match status" value="1"/>
</dbReference>
<comment type="catalytic activity">
    <reaction evidence="5">
        <text>Couples ATP hydrolysis with the unwinding of duplex DNA by translocating in the 3'-5' direction.</text>
        <dbReference type="EC" id="5.6.2.4"/>
    </reaction>
</comment>
<dbReference type="SUPFAM" id="SSF52540">
    <property type="entry name" value="P-loop containing nucleoside triphosphate hydrolases"/>
    <property type="match status" value="1"/>
</dbReference>
<dbReference type="PROSITE" id="PS51194">
    <property type="entry name" value="HELICASE_CTER"/>
    <property type="match status" value="1"/>
</dbReference>
<evidence type="ECO:0000256" key="7">
    <source>
        <dbReference type="ARBA" id="ARBA00044542"/>
    </source>
</evidence>
<dbReference type="EC" id="5.6.2.4" evidence="6"/>
<dbReference type="SMART" id="SM00490">
    <property type="entry name" value="HELICc"/>
    <property type="match status" value="1"/>
</dbReference>
<dbReference type="GO" id="GO:0005737">
    <property type="term" value="C:cytoplasm"/>
    <property type="evidence" value="ECO:0007669"/>
    <property type="project" value="TreeGrafter"/>
</dbReference>
<accession>A0A913XR40</accession>
<evidence type="ECO:0000256" key="6">
    <source>
        <dbReference type="ARBA" id="ARBA00034808"/>
    </source>
</evidence>
<evidence type="ECO:0000256" key="3">
    <source>
        <dbReference type="ARBA" id="ARBA00023235"/>
    </source>
</evidence>
<dbReference type="Gene3D" id="3.40.50.300">
    <property type="entry name" value="P-loop containing nucleotide triphosphate hydrolases"/>
    <property type="match status" value="1"/>
</dbReference>
<evidence type="ECO:0000313" key="9">
    <source>
        <dbReference type="EnsemblMetazoa" id="XP_020908388.1"/>
    </source>
</evidence>
<dbReference type="OMA" id="SEHAMDI"/>
<dbReference type="Pfam" id="PF00271">
    <property type="entry name" value="Helicase_C"/>
    <property type="match status" value="1"/>
</dbReference>
<dbReference type="InterPro" id="IPR001650">
    <property type="entry name" value="Helicase_C-like"/>
</dbReference>
<protein>
    <recommendedName>
        <fullName evidence="6">DNA 3'-5' helicase</fullName>
        <ecNumber evidence="6">5.6.2.4</ecNumber>
    </recommendedName>
    <alternativeName>
        <fullName evidence="7">DNA 3'-5' helicase BLM</fullName>
    </alternativeName>
</protein>
<dbReference type="GO" id="GO:0009378">
    <property type="term" value="F:four-way junction helicase activity"/>
    <property type="evidence" value="ECO:0007669"/>
    <property type="project" value="TreeGrafter"/>
</dbReference>
<keyword evidence="3" id="KW-0413">Isomerase</keyword>
<feature type="domain" description="Helicase C-terminal" evidence="8">
    <location>
        <begin position="1"/>
        <end position="148"/>
    </location>
</feature>
<reference evidence="9" key="1">
    <citation type="submission" date="2022-11" db="UniProtKB">
        <authorList>
            <consortium name="EnsemblMetazoa"/>
        </authorList>
    </citation>
    <scope>IDENTIFICATION</scope>
</reference>
<comment type="similarity">
    <text evidence="1">Belongs to the helicase family. RecQ subfamily.</text>
</comment>
<dbReference type="GO" id="GO:0005634">
    <property type="term" value="C:nucleus"/>
    <property type="evidence" value="ECO:0007669"/>
    <property type="project" value="TreeGrafter"/>
</dbReference>
<dbReference type="GO" id="GO:0005694">
    <property type="term" value="C:chromosome"/>
    <property type="evidence" value="ECO:0007669"/>
    <property type="project" value="TreeGrafter"/>
</dbReference>
<dbReference type="KEGG" id="epa:110246381"/>
<dbReference type="GeneID" id="110246381"/>
<dbReference type="RefSeq" id="XP_020908388.1">
    <property type="nucleotide sequence ID" value="XM_021052729.1"/>
</dbReference>
<dbReference type="OrthoDB" id="5425465at2759"/>
<dbReference type="GO" id="GO:0043138">
    <property type="term" value="F:3'-5' DNA helicase activity"/>
    <property type="evidence" value="ECO:0007669"/>
    <property type="project" value="UniProtKB-EC"/>
</dbReference>
<dbReference type="AlphaFoldDB" id="A0A913XR40"/>
<dbReference type="InterPro" id="IPR027417">
    <property type="entry name" value="P-loop_NTPase"/>
</dbReference>
<evidence type="ECO:0000313" key="10">
    <source>
        <dbReference type="Proteomes" id="UP000887567"/>
    </source>
</evidence>
<evidence type="ECO:0000259" key="8">
    <source>
        <dbReference type="PROSITE" id="PS51194"/>
    </source>
</evidence>
<dbReference type="GO" id="GO:0003677">
    <property type="term" value="F:DNA binding"/>
    <property type="evidence" value="ECO:0007669"/>
    <property type="project" value="UniProtKB-KW"/>
</dbReference>
<dbReference type="Proteomes" id="UP000887567">
    <property type="component" value="Unplaced"/>
</dbReference>
<proteinExistence type="inferred from homology"/>
<dbReference type="GO" id="GO:0000724">
    <property type="term" value="P:double-strand break repair via homologous recombination"/>
    <property type="evidence" value="ECO:0007669"/>
    <property type="project" value="TreeGrafter"/>
</dbReference>
<name>A0A913XR40_EXADI</name>
<evidence type="ECO:0000256" key="2">
    <source>
        <dbReference type="ARBA" id="ARBA00023125"/>
    </source>
</evidence>
<sequence>MYFKEELGVDAYAPNCEMLSENLLFAMYHHSTLTRIQERTLDSFHDKNGKCRLIFATNALGMGVNFQDIRFIVHYGPPREMEELVQQIGRAGRDGKPAHALIMYNGRHLKNCDQSVKDMCKATSGCLRKRMLADFGVEDLQSQEKHNCCINCHKECLCSDDKCPIPFPEISRTKTTIKENLNTRKITLEQKQLLEELLRDNISVMSSGLLNFLGVDGTALFSESLIKKVLKHAKFVFTTDYILENLPVFKSEHAMDILCMFNDVFEDVDEGELDANQCSSFDEDYIYNVEMYICDEFLEESSDSDCTISDTDDELV</sequence>